<dbReference type="KEGG" id="amj:102568960"/>
<dbReference type="GO" id="GO:0005886">
    <property type="term" value="C:plasma membrane"/>
    <property type="evidence" value="ECO:0007669"/>
    <property type="project" value="UniProtKB-SubCell"/>
</dbReference>
<comment type="subcellular location">
    <subcellularLocation>
        <location evidence="10">Cell membrane</location>
        <topology evidence="10">Multi-pass membrane protein</topology>
    </subcellularLocation>
    <subcellularLocation>
        <location evidence="2">Membrane</location>
        <topology evidence="2">Multi-pass membrane protein</topology>
    </subcellularLocation>
</comment>
<dbReference type="Gene3D" id="1.20.1070.10">
    <property type="entry name" value="Rhodopsin 7-helix transmembrane proteins"/>
    <property type="match status" value="1"/>
</dbReference>
<reference evidence="12 13" key="1">
    <citation type="journal article" date="2012" name="Genome Biol.">
        <title>Sequencing three crocodilian genomes to illuminate the evolution of archosaurs and amniotes.</title>
        <authorList>
            <person name="St John J.A."/>
            <person name="Braun E.L."/>
            <person name="Isberg S.R."/>
            <person name="Miles L.G."/>
            <person name="Chong A.Y."/>
            <person name="Gongora J."/>
            <person name="Dalzell P."/>
            <person name="Moran C."/>
            <person name="Bed'hom B."/>
            <person name="Abzhanov A."/>
            <person name="Burgess S.C."/>
            <person name="Cooksey A.M."/>
            <person name="Castoe T.A."/>
            <person name="Crawford N.G."/>
            <person name="Densmore L.D."/>
            <person name="Drew J.C."/>
            <person name="Edwards S.V."/>
            <person name="Faircloth B.C."/>
            <person name="Fujita M.K."/>
            <person name="Greenwold M.J."/>
            <person name="Hoffmann F.G."/>
            <person name="Howard J.M."/>
            <person name="Iguchi T."/>
            <person name="Janes D.E."/>
            <person name="Khan S.Y."/>
            <person name="Kohno S."/>
            <person name="de Koning A.J."/>
            <person name="Lance S.L."/>
            <person name="McCarthy F.M."/>
            <person name="McCormack J.E."/>
            <person name="Merchant M.E."/>
            <person name="Peterson D.G."/>
            <person name="Pollock D.D."/>
            <person name="Pourmand N."/>
            <person name="Raney B.J."/>
            <person name="Roessler K.A."/>
            <person name="Sanford J.R."/>
            <person name="Sawyer R.H."/>
            <person name="Schmidt C.J."/>
            <person name="Triplett E.W."/>
            <person name="Tuberville T.D."/>
            <person name="Venegas-Anaya M."/>
            <person name="Howard J.T."/>
            <person name="Jarvis E.D."/>
            <person name="Guillette L.J.Jr."/>
            <person name="Glenn T.C."/>
            <person name="Green R.E."/>
            <person name="Ray D.A."/>
        </authorList>
    </citation>
    <scope>NUCLEOTIDE SEQUENCE [LARGE SCALE GENOMIC DNA]</scope>
    <source>
        <strain evidence="12">KSC_2009_1</strain>
    </source>
</reference>
<dbReference type="CDD" id="cd15950">
    <property type="entry name" value="7tmA_OR52I-like"/>
    <property type="match status" value="1"/>
</dbReference>
<feature type="transmembrane region" description="Helical" evidence="10">
    <location>
        <begin position="240"/>
        <end position="263"/>
    </location>
</feature>
<evidence type="ECO:0000313" key="12">
    <source>
        <dbReference type="EMBL" id="KYO18310.1"/>
    </source>
</evidence>
<keyword evidence="3 10" id="KW-0716">Sensory transduction</keyword>
<evidence type="ECO:0000256" key="2">
    <source>
        <dbReference type="ARBA" id="ARBA00004141"/>
    </source>
</evidence>
<dbReference type="PROSITE" id="PS50262">
    <property type="entry name" value="G_PROTEIN_RECEP_F1_2"/>
    <property type="match status" value="1"/>
</dbReference>
<evidence type="ECO:0000256" key="9">
    <source>
        <dbReference type="RuleBase" id="RU000688"/>
    </source>
</evidence>
<evidence type="ECO:0000256" key="4">
    <source>
        <dbReference type="ARBA" id="ARBA00022692"/>
    </source>
</evidence>
<evidence type="ECO:0000256" key="6">
    <source>
        <dbReference type="ARBA" id="ARBA00022989"/>
    </source>
</evidence>
<dbReference type="AlphaFoldDB" id="A0A151M1F5"/>
<sequence>MPSSNHTNVTLSELHLIGIPGLEALHVWISIPFCLMYVVTLVGNCTLLWVIKREPSLHLPMYLFLSMLALVDLVMSTSITPNMLGIFWLHSTAISVDACLVQMYFVHAFSVMESGLLVAMAFDRYVAICHPLRYKVILTGPVIAAIGLVMLGRGLALMTPLTCILRGYPFCQDSAISHSYCEHMAVIKLACGDTTLGTTYSILVSTYVGGVDSLLIALSYGLILKAVLGLSSAEARHKTFSTCASHVCVIALFYIPGLLSMYIERYGQDIPPHVQVLMADLYLLIPPMFNPIIYGMKMKQIRDKVVQMCCRPRS</sequence>
<proteinExistence type="inferred from homology"/>
<dbReference type="PROSITE" id="PS00237">
    <property type="entry name" value="G_PROTEIN_RECEP_F1_1"/>
    <property type="match status" value="1"/>
</dbReference>
<dbReference type="OrthoDB" id="6144443at2759"/>
<comment type="caution">
    <text evidence="12">The sequence shown here is derived from an EMBL/GenBank/DDBJ whole genome shotgun (WGS) entry which is preliminary data.</text>
</comment>
<feature type="domain" description="G-protein coupled receptors family 1 profile" evidence="11">
    <location>
        <begin position="43"/>
        <end position="294"/>
    </location>
</feature>
<feature type="transmembrane region" description="Helical" evidence="10">
    <location>
        <begin position="275"/>
        <end position="294"/>
    </location>
</feature>
<gene>
    <name evidence="12" type="ORF">Y1Q_0012792</name>
</gene>
<name>A0A151M1F5_ALLMI</name>
<feature type="transmembrane region" description="Helical" evidence="10">
    <location>
        <begin position="207"/>
        <end position="228"/>
    </location>
</feature>
<keyword evidence="8 9" id="KW-0807">Transducer</keyword>
<evidence type="ECO:0000256" key="10">
    <source>
        <dbReference type="RuleBase" id="RU363047"/>
    </source>
</evidence>
<keyword evidence="10" id="KW-1003">Cell membrane</keyword>
<dbReference type="PANTHER" id="PTHR26450:SF179">
    <property type="entry name" value="OLFACTORY RECEPTOR"/>
    <property type="match status" value="1"/>
</dbReference>
<keyword evidence="9" id="KW-0675">Receptor</keyword>
<dbReference type="PRINTS" id="PR00237">
    <property type="entry name" value="GPCRRHODOPSN"/>
</dbReference>
<feature type="transmembrane region" description="Helical" evidence="10">
    <location>
        <begin position="62"/>
        <end position="89"/>
    </location>
</feature>
<comment type="function">
    <text evidence="1">Odorant receptor.</text>
</comment>
<dbReference type="InterPro" id="IPR000725">
    <property type="entry name" value="Olfact_rcpt"/>
</dbReference>
<keyword evidence="4 9" id="KW-0812">Transmembrane</keyword>
<accession>A0A151M1F5</accession>
<dbReference type="GO" id="GO:0004984">
    <property type="term" value="F:olfactory receptor activity"/>
    <property type="evidence" value="ECO:0007669"/>
    <property type="project" value="InterPro"/>
</dbReference>
<keyword evidence="5 10" id="KW-0552">Olfaction</keyword>
<dbReference type="PRINTS" id="PR00245">
    <property type="entry name" value="OLFACTORYR"/>
</dbReference>
<organism evidence="12 13">
    <name type="scientific">Alligator mississippiensis</name>
    <name type="common">American alligator</name>
    <dbReference type="NCBI Taxonomy" id="8496"/>
    <lineage>
        <taxon>Eukaryota</taxon>
        <taxon>Metazoa</taxon>
        <taxon>Chordata</taxon>
        <taxon>Craniata</taxon>
        <taxon>Vertebrata</taxon>
        <taxon>Euteleostomi</taxon>
        <taxon>Archelosauria</taxon>
        <taxon>Archosauria</taxon>
        <taxon>Crocodylia</taxon>
        <taxon>Alligatoridae</taxon>
        <taxon>Alligatorinae</taxon>
        <taxon>Alligator</taxon>
    </lineage>
</organism>
<dbReference type="FunFam" id="1.20.1070.10:FF:000006">
    <property type="entry name" value="Olfactory receptor"/>
    <property type="match status" value="1"/>
</dbReference>
<dbReference type="PANTHER" id="PTHR26450">
    <property type="entry name" value="OLFACTORY RECEPTOR 56B1-RELATED"/>
    <property type="match status" value="1"/>
</dbReference>
<dbReference type="InterPro" id="IPR000276">
    <property type="entry name" value="GPCR_Rhodpsn"/>
</dbReference>
<comment type="similarity">
    <text evidence="9">Belongs to the G-protein coupled receptor 1 family.</text>
</comment>
<keyword evidence="13" id="KW-1185">Reference proteome</keyword>
<dbReference type="InterPro" id="IPR017452">
    <property type="entry name" value="GPCR_Rhodpsn_7TM"/>
</dbReference>
<evidence type="ECO:0000256" key="7">
    <source>
        <dbReference type="ARBA" id="ARBA00023136"/>
    </source>
</evidence>
<evidence type="ECO:0000256" key="3">
    <source>
        <dbReference type="ARBA" id="ARBA00022606"/>
    </source>
</evidence>
<feature type="transmembrane region" description="Helical" evidence="10">
    <location>
        <begin position="134"/>
        <end position="152"/>
    </location>
</feature>
<dbReference type="InterPro" id="IPR050402">
    <property type="entry name" value="OR51/52/56-like"/>
</dbReference>
<evidence type="ECO:0000259" key="11">
    <source>
        <dbReference type="PROSITE" id="PS50262"/>
    </source>
</evidence>
<protein>
    <recommendedName>
        <fullName evidence="10">Olfactory receptor</fullName>
    </recommendedName>
</protein>
<keyword evidence="9" id="KW-0297">G-protein coupled receptor</keyword>
<dbReference type="Pfam" id="PF13853">
    <property type="entry name" value="7tm_4"/>
    <property type="match status" value="1"/>
</dbReference>
<evidence type="ECO:0000256" key="5">
    <source>
        <dbReference type="ARBA" id="ARBA00022725"/>
    </source>
</evidence>
<evidence type="ECO:0000313" key="13">
    <source>
        <dbReference type="Proteomes" id="UP000050525"/>
    </source>
</evidence>
<feature type="transmembrane region" description="Helical" evidence="10">
    <location>
        <begin position="25"/>
        <end position="50"/>
    </location>
</feature>
<keyword evidence="7 10" id="KW-0472">Membrane</keyword>
<feature type="transmembrane region" description="Helical" evidence="10">
    <location>
        <begin position="101"/>
        <end position="122"/>
    </location>
</feature>
<evidence type="ECO:0000256" key="1">
    <source>
        <dbReference type="ARBA" id="ARBA00002936"/>
    </source>
</evidence>
<dbReference type="SUPFAM" id="SSF81321">
    <property type="entry name" value="Family A G protein-coupled receptor-like"/>
    <property type="match status" value="1"/>
</dbReference>
<dbReference type="eggNOG" id="ENOG502T7J3">
    <property type="taxonomic scope" value="Eukaryota"/>
</dbReference>
<dbReference type="EMBL" id="AKHW03006834">
    <property type="protein sequence ID" value="KYO18310.1"/>
    <property type="molecule type" value="Genomic_DNA"/>
</dbReference>
<dbReference type="Proteomes" id="UP000050525">
    <property type="component" value="Unassembled WGS sequence"/>
</dbReference>
<keyword evidence="6 10" id="KW-1133">Transmembrane helix</keyword>
<evidence type="ECO:0000256" key="8">
    <source>
        <dbReference type="ARBA" id="ARBA00023224"/>
    </source>
</evidence>
<dbReference type="GO" id="GO:0004930">
    <property type="term" value="F:G protein-coupled receptor activity"/>
    <property type="evidence" value="ECO:0007669"/>
    <property type="project" value="UniProtKB-KW"/>
</dbReference>